<evidence type="ECO:0000256" key="1">
    <source>
        <dbReference type="ARBA" id="ARBA00022603"/>
    </source>
</evidence>
<dbReference type="Gene3D" id="3.40.50.150">
    <property type="entry name" value="Vaccinia Virus protein VP39"/>
    <property type="match status" value="1"/>
</dbReference>
<dbReference type="InterPro" id="IPR029063">
    <property type="entry name" value="SAM-dependent_MTases_sf"/>
</dbReference>
<evidence type="ECO:0000259" key="3">
    <source>
        <dbReference type="Pfam" id="PF13649"/>
    </source>
</evidence>
<evidence type="ECO:0000256" key="2">
    <source>
        <dbReference type="ARBA" id="ARBA00022679"/>
    </source>
</evidence>
<dbReference type="SMR" id="A0A6H0TFI1"/>
<feature type="domain" description="Methyltransferase" evidence="3">
    <location>
        <begin position="69"/>
        <end position="163"/>
    </location>
</feature>
<proteinExistence type="predicted"/>
<dbReference type="CDD" id="cd02440">
    <property type="entry name" value="AdoMet_MTases"/>
    <property type="match status" value="1"/>
</dbReference>
<accession>A0A6H0TFI1</accession>
<organism evidence="4 5">
    <name type="scientific">Bacillus thuringiensis serovar andalousiensis</name>
    <dbReference type="NCBI Taxonomy" id="257985"/>
    <lineage>
        <taxon>Bacteria</taxon>
        <taxon>Bacillati</taxon>
        <taxon>Bacillota</taxon>
        <taxon>Bacilli</taxon>
        <taxon>Bacillales</taxon>
        <taxon>Bacillaceae</taxon>
        <taxon>Bacillus</taxon>
        <taxon>Bacillus cereus group</taxon>
    </lineage>
</organism>
<evidence type="ECO:0000313" key="4">
    <source>
        <dbReference type="EMBL" id="QIW19941.1"/>
    </source>
</evidence>
<dbReference type="Proteomes" id="UP000501374">
    <property type="component" value="Chromosome"/>
</dbReference>
<name>A0A6H0TFI1_BACTU</name>
<evidence type="ECO:0000313" key="5">
    <source>
        <dbReference type="Proteomes" id="UP000501374"/>
    </source>
</evidence>
<gene>
    <name evidence="4" type="ORF">EVG22_16525</name>
</gene>
<reference evidence="5" key="1">
    <citation type="submission" date="2019-02" db="EMBL/GenBank/DDBJ databases">
        <title>Structural and Functional analysis of Lanthipeptide from Bacillus thuringiensis serovar andalousiensis B23193.</title>
        <authorList>
            <person name="Andreeva J.V."/>
            <person name="Grigoreva A."/>
        </authorList>
    </citation>
    <scope>NUCLEOTIDE SEQUENCE [LARGE SCALE GENOMIC DNA]</scope>
    <source>
        <strain evidence="5">B23193</strain>
    </source>
</reference>
<dbReference type="AlphaFoldDB" id="A0A6H0TFI1"/>
<protein>
    <submittedName>
        <fullName evidence="4">Methyltransferase domain-containing protein</fullName>
    </submittedName>
</protein>
<dbReference type="InterPro" id="IPR041698">
    <property type="entry name" value="Methyltransf_25"/>
</dbReference>
<keyword evidence="1 4" id="KW-0489">Methyltransferase</keyword>
<dbReference type="Pfam" id="PF13649">
    <property type="entry name" value="Methyltransf_25"/>
    <property type="match status" value="1"/>
</dbReference>
<keyword evidence="2 4" id="KW-0808">Transferase</keyword>
<dbReference type="EMBL" id="CP035727">
    <property type="protein sequence ID" value="QIW19941.1"/>
    <property type="molecule type" value="Genomic_DNA"/>
</dbReference>
<dbReference type="GO" id="GO:0032259">
    <property type="term" value="P:methylation"/>
    <property type="evidence" value="ECO:0007669"/>
    <property type="project" value="UniProtKB-KW"/>
</dbReference>
<sequence>MEKLLEIARNPEPFEEGTQEIWLDPDRADLVLKSHFDESIPGGSRGSGFIDETVDFINKIAPVEKYKKVIDLGCGPGLYSQKLAMHGYDVVGVDFNKKSIEYGISEAKKKFLSIDYRNEDITKIKLENEFDLALLIYQIYSVFSPENRKKILSNIHSGLKPGGLVLLDVLSEASYENFQENLMWFLSRKDNPLSDKQHLTLYTSIKYPNKITLAKNVLAFGDGQIVNYNYWNQHFSIESLEKEVNDAGFTLEKVYADVNGGEYAIDSESFAVILKKK</sequence>
<dbReference type="RefSeq" id="WP_172554314.1">
    <property type="nucleotide sequence ID" value="NZ_CP035727.2"/>
</dbReference>
<dbReference type="GO" id="GO:0008168">
    <property type="term" value="F:methyltransferase activity"/>
    <property type="evidence" value="ECO:0007669"/>
    <property type="project" value="UniProtKB-KW"/>
</dbReference>
<dbReference type="PANTHER" id="PTHR43861">
    <property type="entry name" value="TRANS-ACONITATE 2-METHYLTRANSFERASE-RELATED"/>
    <property type="match status" value="1"/>
</dbReference>
<dbReference type="SUPFAM" id="SSF53335">
    <property type="entry name" value="S-adenosyl-L-methionine-dependent methyltransferases"/>
    <property type="match status" value="1"/>
</dbReference>
<dbReference type="PANTHER" id="PTHR43861:SF1">
    <property type="entry name" value="TRANS-ACONITATE 2-METHYLTRANSFERASE"/>
    <property type="match status" value="1"/>
</dbReference>